<evidence type="ECO:0000313" key="2">
    <source>
        <dbReference type="Proteomes" id="UP000474159"/>
    </source>
</evidence>
<sequence length="86" mass="9305">MSEVTFYVFQPFKRAAKGNRIIAGDAVQVPNRRSAERAVEALRGGLVGALAFSRTGDPTEGEWGDAELIAQNGLIPEEFLSASLPW</sequence>
<gene>
    <name evidence="1" type="ORF">F6X53_22560</name>
</gene>
<evidence type="ECO:0000313" key="1">
    <source>
        <dbReference type="EMBL" id="KAB1076676.1"/>
    </source>
</evidence>
<protein>
    <submittedName>
        <fullName evidence="1">Uncharacterized protein</fullName>
    </submittedName>
</protein>
<reference evidence="1 2" key="1">
    <citation type="submission" date="2019-09" db="EMBL/GenBank/DDBJ databases">
        <title>YIM 48816 draft genome.</title>
        <authorList>
            <person name="Jiang L."/>
        </authorList>
    </citation>
    <scope>NUCLEOTIDE SEQUENCE [LARGE SCALE GENOMIC DNA]</scope>
    <source>
        <strain evidence="1 2">YIM 48816</strain>
    </source>
</reference>
<accession>A0A6L3T0P3</accession>
<proteinExistence type="predicted"/>
<dbReference type="EMBL" id="VZZK01000028">
    <property type="protein sequence ID" value="KAB1076676.1"/>
    <property type="molecule type" value="Genomic_DNA"/>
</dbReference>
<organism evidence="1 2">
    <name type="scientific">Methylobacterium soli</name>
    <dbReference type="NCBI Taxonomy" id="553447"/>
    <lineage>
        <taxon>Bacteria</taxon>
        <taxon>Pseudomonadati</taxon>
        <taxon>Pseudomonadota</taxon>
        <taxon>Alphaproteobacteria</taxon>
        <taxon>Hyphomicrobiales</taxon>
        <taxon>Methylobacteriaceae</taxon>
        <taxon>Methylobacterium</taxon>
    </lineage>
</organism>
<comment type="caution">
    <text evidence="1">The sequence shown here is derived from an EMBL/GenBank/DDBJ whole genome shotgun (WGS) entry which is preliminary data.</text>
</comment>
<dbReference type="OrthoDB" id="7220707at2"/>
<keyword evidence="2" id="KW-1185">Reference proteome</keyword>
<name>A0A6L3T0P3_9HYPH</name>
<dbReference type="RefSeq" id="WP_151002602.1">
    <property type="nucleotide sequence ID" value="NZ_BPQY01000471.1"/>
</dbReference>
<dbReference type="Proteomes" id="UP000474159">
    <property type="component" value="Unassembled WGS sequence"/>
</dbReference>
<dbReference type="AlphaFoldDB" id="A0A6L3T0P3"/>